<feature type="region of interest" description="Disordered" evidence="1">
    <location>
        <begin position="39"/>
        <end position="62"/>
    </location>
</feature>
<dbReference type="GO" id="GO:0005840">
    <property type="term" value="C:ribosome"/>
    <property type="evidence" value="ECO:0007669"/>
    <property type="project" value="UniProtKB-KW"/>
</dbReference>
<dbReference type="STRING" id="56780.SYN_01011"/>
<organism evidence="2 3">
    <name type="scientific">Syntrophus aciditrophicus (strain SB)</name>
    <dbReference type="NCBI Taxonomy" id="56780"/>
    <lineage>
        <taxon>Bacteria</taxon>
        <taxon>Pseudomonadati</taxon>
        <taxon>Thermodesulfobacteriota</taxon>
        <taxon>Syntrophia</taxon>
        <taxon>Syntrophales</taxon>
        <taxon>Syntrophaceae</taxon>
        <taxon>Syntrophus</taxon>
    </lineage>
</organism>
<gene>
    <name evidence="2" type="ORF">SYN_01011</name>
</gene>
<dbReference type="EMBL" id="CP000252">
    <property type="protein sequence ID" value="ABC77022.1"/>
    <property type="molecule type" value="Genomic_DNA"/>
</dbReference>
<keyword evidence="2" id="KW-0689">Ribosomal protein</keyword>
<accession>Q2LSG1</accession>
<keyword evidence="3" id="KW-1185">Reference proteome</keyword>
<feature type="compositionally biased region" description="Basic and acidic residues" evidence="1">
    <location>
        <begin position="39"/>
        <end position="50"/>
    </location>
</feature>
<dbReference type="InParanoid" id="Q2LSG1"/>
<keyword evidence="2" id="KW-0687">Ribonucleoprotein</keyword>
<dbReference type="AlphaFoldDB" id="Q2LSG1"/>
<evidence type="ECO:0000313" key="3">
    <source>
        <dbReference type="Proteomes" id="UP000001933"/>
    </source>
</evidence>
<dbReference type="HOGENOM" id="CLU_2902620_0_0_7"/>
<evidence type="ECO:0000313" key="2">
    <source>
        <dbReference type="EMBL" id="ABC77022.1"/>
    </source>
</evidence>
<proteinExistence type="predicted"/>
<sequence length="62" mass="7219">MAMLTYLITGLNYEKDFKKYEQSEKKKDAWVPYPDVHQRWETGPESEKSQGQEMSHGLILAG</sequence>
<dbReference type="KEGG" id="sat:SYN_01011"/>
<name>Q2LSG1_SYNAS</name>
<dbReference type="Proteomes" id="UP000001933">
    <property type="component" value="Chromosome"/>
</dbReference>
<evidence type="ECO:0000256" key="1">
    <source>
        <dbReference type="SAM" id="MobiDB-lite"/>
    </source>
</evidence>
<protein>
    <submittedName>
        <fullName evidence="2">LSU ribosomal protein L34</fullName>
    </submittedName>
</protein>
<reference evidence="2 3" key="1">
    <citation type="journal article" date="2007" name="Proc. Natl. Acad. Sci. U.S.A.">
        <title>The genome of Syntrophus aciditrophicus: life at the thermodynamic limit of microbial growth.</title>
        <authorList>
            <person name="McInerney M.J."/>
            <person name="Rohlin L."/>
            <person name="Mouttaki H."/>
            <person name="Kim U."/>
            <person name="Krupp R.S."/>
            <person name="Rios-Hernandez L."/>
            <person name="Sieber J."/>
            <person name="Struchtemeyer C.G."/>
            <person name="Bhattacharyya A."/>
            <person name="Campbell J.W."/>
            <person name="Gunsalus R.P."/>
        </authorList>
    </citation>
    <scope>NUCLEOTIDE SEQUENCE [LARGE SCALE GENOMIC DNA]</scope>
    <source>
        <strain evidence="2 3">SB</strain>
    </source>
</reference>